<dbReference type="InterPro" id="IPR001506">
    <property type="entry name" value="Peptidase_M12A"/>
</dbReference>
<dbReference type="Pfam" id="PF01400">
    <property type="entry name" value="Astacin"/>
    <property type="match status" value="1"/>
</dbReference>
<organism evidence="9">
    <name type="scientific">Notodromas monacha</name>
    <dbReference type="NCBI Taxonomy" id="399045"/>
    <lineage>
        <taxon>Eukaryota</taxon>
        <taxon>Metazoa</taxon>
        <taxon>Ecdysozoa</taxon>
        <taxon>Arthropoda</taxon>
        <taxon>Crustacea</taxon>
        <taxon>Oligostraca</taxon>
        <taxon>Ostracoda</taxon>
        <taxon>Podocopa</taxon>
        <taxon>Podocopida</taxon>
        <taxon>Cypridocopina</taxon>
        <taxon>Cypridoidea</taxon>
        <taxon>Cyprididae</taxon>
        <taxon>Notodromas</taxon>
    </lineage>
</organism>
<sequence>MCTEEEFENKLQTIFVKADPSRIISRAEVLSPGNVEEIHQVYDELCTNKLKYKKPAAKIFRWVMRFIRRDFQQHHPEVAIKPRPTWTYWPNGIVYYEFGDGAGERCWSYVGMSTSSSQQLNLQSSGCWLKGTVIHEILHAVGFLHEHQRFDRDDFITVYDPNIDPGSTGQFSKVSLSISNNVNSPYDIDSIMHYGSYSFGQRSGNSLLQTIFVKNDSNRLITEPYARPYLSPVDAAEINTVYSSTCTNISVECPSIAVLAPDPTTPPAATKKA</sequence>
<evidence type="ECO:0000256" key="7">
    <source>
        <dbReference type="RuleBase" id="RU361183"/>
    </source>
</evidence>
<dbReference type="SMART" id="SM00235">
    <property type="entry name" value="ZnMc"/>
    <property type="match status" value="1"/>
</dbReference>
<feature type="binding site" evidence="6">
    <location>
        <position position="145"/>
    </location>
    <ligand>
        <name>Zn(2+)</name>
        <dbReference type="ChEBI" id="CHEBI:29105"/>
        <note>catalytic</note>
    </ligand>
</feature>
<comment type="caution">
    <text evidence="6">Lacks conserved residue(s) required for the propagation of feature annotation.</text>
</comment>
<proteinExistence type="predicted"/>
<dbReference type="GO" id="GO:0008270">
    <property type="term" value="F:zinc ion binding"/>
    <property type="evidence" value="ECO:0007669"/>
    <property type="project" value="UniProtKB-UniRule"/>
</dbReference>
<gene>
    <name evidence="9" type="ORF">NMOB1V02_LOCUS8612</name>
</gene>
<evidence type="ECO:0000313" key="10">
    <source>
        <dbReference type="Proteomes" id="UP000678499"/>
    </source>
</evidence>
<feature type="non-terminal residue" evidence="9">
    <location>
        <position position="273"/>
    </location>
</feature>
<accession>A0A7R9BUP9</accession>
<keyword evidence="2 6" id="KW-0479">Metal-binding</keyword>
<evidence type="ECO:0000259" key="8">
    <source>
        <dbReference type="PROSITE" id="PS51864"/>
    </source>
</evidence>
<keyword evidence="4 6" id="KW-0862">Zinc</keyword>
<dbReference type="AlphaFoldDB" id="A0A7R9BUP9"/>
<keyword evidence="10" id="KW-1185">Reference proteome</keyword>
<dbReference type="GO" id="GO:0004222">
    <property type="term" value="F:metalloendopeptidase activity"/>
    <property type="evidence" value="ECO:0007669"/>
    <property type="project" value="UniProtKB-UniRule"/>
</dbReference>
<dbReference type="Proteomes" id="UP000678499">
    <property type="component" value="Unassembled WGS sequence"/>
</dbReference>
<evidence type="ECO:0000256" key="3">
    <source>
        <dbReference type="ARBA" id="ARBA00022801"/>
    </source>
</evidence>
<dbReference type="EMBL" id="CAJPEX010002506">
    <property type="protein sequence ID" value="CAG0921109.1"/>
    <property type="molecule type" value="Genomic_DNA"/>
</dbReference>
<dbReference type="OrthoDB" id="6381183at2759"/>
<dbReference type="PRINTS" id="PR00480">
    <property type="entry name" value="ASTACIN"/>
</dbReference>
<comment type="cofactor">
    <cofactor evidence="6 7">
        <name>Zn(2+)</name>
        <dbReference type="ChEBI" id="CHEBI:29105"/>
    </cofactor>
    <text evidence="6 7">Binds 1 zinc ion per subunit.</text>
</comment>
<dbReference type="PROSITE" id="PS51864">
    <property type="entry name" value="ASTACIN"/>
    <property type="match status" value="1"/>
</dbReference>
<dbReference type="PANTHER" id="PTHR10127">
    <property type="entry name" value="DISCOIDIN, CUB, EGF, LAMININ , AND ZINC METALLOPROTEASE DOMAIN CONTAINING"/>
    <property type="match status" value="1"/>
</dbReference>
<evidence type="ECO:0000256" key="4">
    <source>
        <dbReference type="ARBA" id="ARBA00022833"/>
    </source>
</evidence>
<dbReference type="EC" id="3.4.24.-" evidence="7"/>
<evidence type="ECO:0000256" key="5">
    <source>
        <dbReference type="ARBA" id="ARBA00023049"/>
    </source>
</evidence>
<reference evidence="9" key="1">
    <citation type="submission" date="2020-11" db="EMBL/GenBank/DDBJ databases">
        <authorList>
            <person name="Tran Van P."/>
        </authorList>
    </citation>
    <scope>NUCLEOTIDE SEQUENCE</scope>
</reference>
<evidence type="ECO:0000256" key="1">
    <source>
        <dbReference type="ARBA" id="ARBA00022670"/>
    </source>
</evidence>
<feature type="active site" evidence="6">
    <location>
        <position position="136"/>
    </location>
</feature>
<dbReference type="InterPro" id="IPR024079">
    <property type="entry name" value="MetalloPept_cat_dom_sf"/>
</dbReference>
<feature type="binding site" evidence="6">
    <location>
        <position position="139"/>
    </location>
    <ligand>
        <name>Zn(2+)</name>
        <dbReference type="ChEBI" id="CHEBI:29105"/>
        <note>catalytic</note>
    </ligand>
</feature>
<evidence type="ECO:0000313" key="9">
    <source>
        <dbReference type="EMBL" id="CAD7280957.1"/>
    </source>
</evidence>
<protein>
    <recommendedName>
        <fullName evidence="7">Metalloendopeptidase</fullName>
        <ecNumber evidence="7">3.4.24.-</ecNumber>
    </recommendedName>
</protein>
<dbReference type="EMBL" id="OA884543">
    <property type="protein sequence ID" value="CAD7280957.1"/>
    <property type="molecule type" value="Genomic_DNA"/>
</dbReference>
<keyword evidence="3 6" id="KW-0378">Hydrolase</keyword>
<name>A0A7R9BUP9_9CRUS</name>
<keyword evidence="1 6" id="KW-0645">Protease</keyword>
<dbReference type="InterPro" id="IPR006026">
    <property type="entry name" value="Peptidase_Metallo"/>
</dbReference>
<dbReference type="SUPFAM" id="SSF55486">
    <property type="entry name" value="Metalloproteases ('zincins'), catalytic domain"/>
    <property type="match status" value="1"/>
</dbReference>
<feature type="domain" description="Peptidase M12A" evidence="8">
    <location>
        <begin position="21"/>
        <end position="247"/>
    </location>
</feature>
<keyword evidence="5 6" id="KW-0482">Metalloprotease</keyword>
<dbReference type="Gene3D" id="3.40.390.10">
    <property type="entry name" value="Collagenase (Catalytic Domain)"/>
    <property type="match status" value="1"/>
</dbReference>
<evidence type="ECO:0000256" key="2">
    <source>
        <dbReference type="ARBA" id="ARBA00022723"/>
    </source>
</evidence>
<evidence type="ECO:0000256" key="6">
    <source>
        <dbReference type="PROSITE-ProRule" id="PRU01211"/>
    </source>
</evidence>
<dbReference type="GO" id="GO:0006508">
    <property type="term" value="P:proteolysis"/>
    <property type="evidence" value="ECO:0007669"/>
    <property type="project" value="UniProtKB-KW"/>
</dbReference>
<feature type="binding site" evidence="6">
    <location>
        <position position="135"/>
    </location>
    <ligand>
        <name>Zn(2+)</name>
        <dbReference type="ChEBI" id="CHEBI:29105"/>
        <note>catalytic</note>
    </ligand>
</feature>
<dbReference type="PANTHER" id="PTHR10127:SF780">
    <property type="entry name" value="METALLOENDOPEPTIDASE"/>
    <property type="match status" value="1"/>
</dbReference>